<keyword evidence="3" id="KW-1185">Reference proteome</keyword>
<evidence type="ECO:0000256" key="1">
    <source>
        <dbReference type="SAM" id="MobiDB-lite"/>
    </source>
</evidence>
<dbReference type="Proteomes" id="UP001610563">
    <property type="component" value="Unassembled WGS sequence"/>
</dbReference>
<sequence>MTNLHEDIAARAKHKSRVHSVAKEAVCLVGDVLVPLRGQGPFDLIHENLPSIPLPGDVSLLDGQTSSTYFDCSDSFKIVTAFVFSAFLHLHYICLVQARSFNLLSKGGRGPLHHRRPGPMRYHTPPSGGSRLQRQNHFASWKIQSEPNEVINGYAEAEEKGLGSFYFYRTDILEKLFAGLTPAAAGLRAMQIENELVP</sequence>
<proteinExistence type="predicted"/>
<dbReference type="EMBL" id="JBFTWV010000036">
    <property type="protein sequence ID" value="KAL2795336.1"/>
    <property type="molecule type" value="Genomic_DNA"/>
</dbReference>
<protein>
    <submittedName>
        <fullName evidence="2">Uncharacterized protein</fullName>
    </submittedName>
</protein>
<name>A0ABR4G8L8_9EURO</name>
<reference evidence="2 3" key="1">
    <citation type="submission" date="2024-07" db="EMBL/GenBank/DDBJ databases">
        <title>Section-level genome sequencing and comparative genomics of Aspergillus sections Usti and Cavernicolus.</title>
        <authorList>
            <consortium name="Lawrence Berkeley National Laboratory"/>
            <person name="Nybo J.L."/>
            <person name="Vesth T.C."/>
            <person name="Theobald S."/>
            <person name="Frisvad J.C."/>
            <person name="Larsen T.O."/>
            <person name="Kjaerboelling I."/>
            <person name="Rothschild-Mancinelli K."/>
            <person name="Lyhne E.K."/>
            <person name="Kogle M.E."/>
            <person name="Barry K."/>
            <person name="Clum A."/>
            <person name="Na H."/>
            <person name="Ledsgaard L."/>
            <person name="Lin J."/>
            <person name="Lipzen A."/>
            <person name="Kuo A."/>
            <person name="Riley R."/>
            <person name="Mondo S."/>
            <person name="Labutti K."/>
            <person name="Haridas S."/>
            <person name="Pangalinan J."/>
            <person name="Salamov A.A."/>
            <person name="Simmons B.A."/>
            <person name="Magnuson J.K."/>
            <person name="Chen J."/>
            <person name="Drula E."/>
            <person name="Henrissat B."/>
            <person name="Wiebenga A."/>
            <person name="Lubbers R.J."/>
            <person name="Gomes A.C."/>
            <person name="Makela M.R."/>
            <person name="Stajich J."/>
            <person name="Grigoriev I.V."/>
            <person name="Mortensen U.H."/>
            <person name="De Vries R.P."/>
            <person name="Baker S.E."/>
            <person name="Andersen M.R."/>
        </authorList>
    </citation>
    <scope>NUCLEOTIDE SEQUENCE [LARGE SCALE GENOMIC DNA]</scope>
    <source>
        <strain evidence="2 3">CBS 209.92</strain>
    </source>
</reference>
<comment type="caution">
    <text evidence="2">The sequence shown here is derived from an EMBL/GenBank/DDBJ whole genome shotgun (WGS) entry which is preliminary data.</text>
</comment>
<accession>A0ABR4G8L8</accession>
<organism evidence="2 3">
    <name type="scientific">Aspergillus keveii</name>
    <dbReference type="NCBI Taxonomy" id="714993"/>
    <lineage>
        <taxon>Eukaryota</taxon>
        <taxon>Fungi</taxon>
        <taxon>Dikarya</taxon>
        <taxon>Ascomycota</taxon>
        <taxon>Pezizomycotina</taxon>
        <taxon>Eurotiomycetes</taxon>
        <taxon>Eurotiomycetidae</taxon>
        <taxon>Eurotiales</taxon>
        <taxon>Aspergillaceae</taxon>
        <taxon>Aspergillus</taxon>
        <taxon>Aspergillus subgen. Nidulantes</taxon>
    </lineage>
</organism>
<evidence type="ECO:0000313" key="2">
    <source>
        <dbReference type="EMBL" id="KAL2795336.1"/>
    </source>
</evidence>
<gene>
    <name evidence="2" type="ORF">BJX66DRAFT_337118</name>
</gene>
<evidence type="ECO:0000313" key="3">
    <source>
        <dbReference type="Proteomes" id="UP001610563"/>
    </source>
</evidence>
<feature type="region of interest" description="Disordered" evidence="1">
    <location>
        <begin position="110"/>
        <end position="129"/>
    </location>
</feature>